<reference evidence="1 2" key="1">
    <citation type="submission" date="2017-03" db="EMBL/GenBank/DDBJ databases">
        <title>Genome sequence of Geothermobacter sp. EPR-M, Deep-Sea Iron Reducer.</title>
        <authorList>
            <person name="Tully B."/>
            <person name="Savalia P."/>
            <person name="Abuyen K."/>
            <person name="Baughan C."/>
            <person name="Romero E."/>
            <person name="Ronkowski C."/>
            <person name="Torres B."/>
            <person name="Tremblay J."/>
            <person name="Trujillo A."/>
            <person name="Tyler M."/>
            <person name="Perez-Rodriguez I."/>
            <person name="Amend J."/>
        </authorList>
    </citation>
    <scope>NUCLEOTIDE SEQUENCE [LARGE SCALE GENOMIC DNA]</scope>
    <source>
        <strain evidence="1 2">EPR-M</strain>
    </source>
</reference>
<accession>A0A1X0Y2A2</accession>
<dbReference type="EMBL" id="NAAD01000012">
    <property type="protein sequence ID" value="ORJ59227.1"/>
    <property type="molecule type" value="Genomic_DNA"/>
</dbReference>
<dbReference type="AlphaFoldDB" id="A0A1X0Y2A2"/>
<protein>
    <submittedName>
        <fullName evidence="1">Uncharacterized protein</fullName>
    </submittedName>
</protein>
<proteinExistence type="predicted"/>
<comment type="caution">
    <text evidence="1">The sequence shown here is derived from an EMBL/GenBank/DDBJ whole genome shotgun (WGS) entry which is preliminary data.</text>
</comment>
<dbReference type="Proteomes" id="UP000193136">
    <property type="component" value="Unassembled WGS sequence"/>
</dbReference>
<sequence>MRKIKGYMVLAAERAIPRAEQACPGDQIVYKSAGDPDIEDIAGNGLFDFGFEDAFDFQIGGTLENFFQLTLEGQEMVQVLRESAASMAIDITARVQFFTHGTAKRTYHLPCHRHC</sequence>
<organism evidence="1 2">
    <name type="scientific">Geothermobacter hydrogeniphilus</name>
    <dbReference type="NCBI Taxonomy" id="1969733"/>
    <lineage>
        <taxon>Bacteria</taxon>
        <taxon>Pseudomonadati</taxon>
        <taxon>Thermodesulfobacteriota</taxon>
        <taxon>Desulfuromonadia</taxon>
        <taxon>Desulfuromonadales</taxon>
        <taxon>Geothermobacteraceae</taxon>
        <taxon>Geothermobacter</taxon>
    </lineage>
</organism>
<keyword evidence="2" id="KW-1185">Reference proteome</keyword>
<evidence type="ECO:0000313" key="2">
    <source>
        <dbReference type="Proteomes" id="UP000193136"/>
    </source>
</evidence>
<evidence type="ECO:0000313" key="1">
    <source>
        <dbReference type="EMBL" id="ORJ59227.1"/>
    </source>
</evidence>
<dbReference type="RefSeq" id="WP_085010657.1">
    <property type="nucleotide sequence ID" value="NZ_NAAD01000012.1"/>
</dbReference>
<name>A0A1X0Y2A2_9BACT</name>
<gene>
    <name evidence="1" type="ORF">B5V00_10015</name>
</gene>